<feature type="compositionally biased region" description="Acidic residues" evidence="5">
    <location>
        <begin position="41"/>
        <end position="61"/>
    </location>
</feature>
<feature type="compositionally biased region" description="Basic and acidic residues" evidence="5">
    <location>
        <begin position="195"/>
        <end position="204"/>
    </location>
</feature>
<feature type="region of interest" description="Disordered" evidence="5">
    <location>
        <begin position="988"/>
        <end position="1106"/>
    </location>
</feature>
<feature type="region of interest" description="Disordered" evidence="5">
    <location>
        <begin position="610"/>
        <end position="663"/>
    </location>
</feature>
<proteinExistence type="predicted"/>
<feature type="compositionally biased region" description="Low complexity" evidence="5">
    <location>
        <begin position="1033"/>
        <end position="1050"/>
    </location>
</feature>
<feature type="region of interest" description="Disordered" evidence="5">
    <location>
        <begin position="941"/>
        <end position="962"/>
    </location>
</feature>
<dbReference type="InterPro" id="IPR002893">
    <property type="entry name" value="Znf_MYND"/>
</dbReference>
<evidence type="ECO:0000313" key="7">
    <source>
        <dbReference type="EMBL" id="KAG8229476.1"/>
    </source>
</evidence>
<dbReference type="AlphaFoldDB" id="A0A8K0P104"/>
<evidence type="ECO:0000259" key="6">
    <source>
        <dbReference type="PROSITE" id="PS50865"/>
    </source>
</evidence>
<evidence type="ECO:0000256" key="3">
    <source>
        <dbReference type="ARBA" id="ARBA00022833"/>
    </source>
</evidence>
<accession>A0A8K0P104</accession>
<feature type="region of interest" description="Disordered" evidence="5">
    <location>
        <begin position="1"/>
        <end position="61"/>
    </location>
</feature>
<feature type="compositionally biased region" description="Polar residues" evidence="5">
    <location>
        <begin position="988"/>
        <end position="1007"/>
    </location>
</feature>
<evidence type="ECO:0000256" key="2">
    <source>
        <dbReference type="ARBA" id="ARBA00022771"/>
    </source>
</evidence>
<dbReference type="GO" id="GO:0008270">
    <property type="term" value="F:zinc ion binding"/>
    <property type="evidence" value="ECO:0007669"/>
    <property type="project" value="UniProtKB-KW"/>
</dbReference>
<dbReference type="PROSITE" id="PS01360">
    <property type="entry name" value="ZF_MYND_1"/>
    <property type="match status" value="1"/>
</dbReference>
<feature type="compositionally biased region" description="Basic and acidic residues" evidence="5">
    <location>
        <begin position="1009"/>
        <end position="1031"/>
    </location>
</feature>
<feature type="compositionally biased region" description="Gly residues" evidence="5">
    <location>
        <begin position="639"/>
        <end position="648"/>
    </location>
</feature>
<sequence length="1145" mass="121373">MLVMETESGKEEVPSLTKGIPDKEEEVLKESLESEAKVDELPEEEEERLLAEEEEEEAVPDEVLESCVVREEISEEASATLGLIESELVEKEEVEEDLEEAKEEEIVKEPESMLVEVVAGHCIEGGEVVEEVAEIDDVSSKGDSKQGPAKFGVKDQQEIGSEGSGGDSENVGKVQDAVKAGSPPKAAGQLGAKETSVEMPEKKKNSLSKEVLSHPKIKKEPKEPEESPKTPVSGSGEENIACERAREEASAKVKVEPHEDVEGASKAAGKGDGDSSNQASDEYEEEGQEDVAEETPEEESHGEKRSCVDDSAGGSSEESGGICCKRKRLDGGEEGSSHHSAKDALLLSSEKEGGVLDESLDHKVERLKKEIHMLGVMAKQKEAEWDEIIRAKKVKEESLLRLQRRRRIVAIGREVALAERRRHRREGRRARTEADVTSEDEGTDEEWYMQIRGMTGGTLPGSRIGTAGPRTATGRAPLRNTPSTSSSFMLGMNASPFPHSTLAPSSTSTVPSIVSSTFTQRMHRPILPKPPLIPNTPVSRRNVVQNSNQTVTTSMANPLIPATVPTNGGLGGNSCNPMDNSQNANQVIGEGRQGPILDVRSIIADYRSRHPETVPLRGRRNKSLTPTPAAAMMSREGVPGSGGGGSDGGPSDVPATPEGTVNNSQGILNIASLALGSGSQVRTRGVQPQESSSSDIGYLLLSSGNGCGQGGSLPIRQQPPTRDSSRPSSTESSRSGGQAVPPVSLSSAGLVDGSGNFSFKDVLVQFARMSQSEQQQQMMAVIPGMSNQGLLSTAPTLQSQLSAPGRQPRHILPSTTTSSTALPGPMATPTRPPPPPYPEVTLLPVLVAGNEGSAMRPNIPTEIPMPRTSIPVSTPSLLQMSLSAPTTSPQVPSPPSTSLLHGILTKSGTGVGSSSMGSTPGGATPRATAFAPTLARLLTAPEKQPSLGPVRATPPATTGSSVLGSQAFVSIGELLSTSKAKNEITITPVSGAPGQSSLLKQPQQAVSRSIKEEATAHMEEEQDDSTDRLVIDESAAASEAEARRQAASRQPPQPLPAMAQETVEESMADEEVEEEEVAMEEEEGMEEEGAMEDEEEEGEEGPVPECQGCHSRAAQFVCAGCGNQWYCSRDCQVSAWDEHSEVCSG</sequence>
<organism evidence="7 8">
    <name type="scientific">Ladona fulva</name>
    <name type="common">Scarce chaser dragonfly</name>
    <name type="synonym">Libellula fulva</name>
    <dbReference type="NCBI Taxonomy" id="123851"/>
    <lineage>
        <taxon>Eukaryota</taxon>
        <taxon>Metazoa</taxon>
        <taxon>Ecdysozoa</taxon>
        <taxon>Arthropoda</taxon>
        <taxon>Hexapoda</taxon>
        <taxon>Insecta</taxon>
        <taxon>Pterygota</taxon>
        <taxon>Palaeoptera</taxon>
        <taxon>Odonata</taxon>
        <taxon>Epiprocta</taxon>
        <taxon>Anisoptera</taxon>
        <taxon>Libelluloidea</taxon>
        <taxon>Libellulidae</taxon>
        <taxon>Ladona</taxon>
    </lineage>
</organism>
<feature type="region of interest" description="Disordered" evidence="5">
    <location>
        <begin position="134"/>
        <end position="342"/>
    </location>
</feature>
<feature type="compositionally biased region" description="Low complexity" evidence="5">
    <location>
        <begin position="311"/>
        <end position="321"/>
    </location>
</feature>
<keyword evidence="3" id="KW-0862">Zinc</keyword>
<feature type="compositionally biased region" description="Basic and acidic residues" evidence="5">
    <location>
        <begin position="20"/>
        <end position="40"/>
    </location>
</feature>
<feature type="region of interest" description="Disordered" evidence="5">
    <location>
        <begin position="454"/>
        <end position="479"/>
    </location>
</feature>
<dbReference type="Gene3D" id="6.10.140.2220">
    <property type="match status" value="1"/>
</dbReference>
<gene>
    <name evidence="7" type="ORF">J437_LFUL010357</name>
</gene>
<feature type="compositionally biased region" description="Basic and acidic residues" evidence="5">
    <location>
        <begin position="298"/>
        <end position="308"/>
    </location>
</feature>
<dbReference type="SUPFAM" id="SSF144232">
    <property type="entry name" value="HIT/MYND zinc finger-like"/>
    <property type="match status" value="1"/>
</dbReference>
<name>A0A8K0P104_LADFU</name>
<feature type="compositionally biased region" description="Polar residues" evidence="5">
    <location>
        <begin position="681"/>
        <end position="695"/>
    </location>
</feature>
<evidence type="ECO:0000313" key="8">
    <source>
        <dbReference type="Proteomes" id="UP000792457"/>
    </source>
</evidence>
<dbReference type="Proteomes" id="UP000792457">
    <property type="component" value="Unassembled WGS sequence"/>
</dbReference>
<feature type="compositionally biased region" description="Acidic residues" evidence="5">
    <location>
        <begin position="281"/>
        <end position="297"/>
    </location>
</feature>
<feature type="compositionally biased region" description="Low complexity" evidence="5">
    <location>
        <begin position="719"/>
        <end position="735"/>
    </location>
</feature>
<dbReference type="OrthoDB" id="432970at2759"/>
<reference evidence="7" key="1">
    <citation type="submission" date="2013-04" db="EMBL/GenBank/DDBJ databases">
        <authorList>
            <person name="Qu J."/>
            <person name="Murali S.C."/>
            <person name="Bandaranaike D."/>
            <person name="Bellair M."/>
            <person name="Blankenburg K."/>
            <person name="Chao H."/>
            <person name="Dinh H."/>
            <person name="Doddapaneni H."/>
            <person name="Downs B."/>
            <person name="Dugan-Rocha S."/>
            <person name="Elkadiri S."/>
            <person name="Gnanaolivu R.D."/>
            <person name="Hernandez B."/>
            <person name="Javaid M."/>
            <person name="Jayaseelan J.C."/>
            <person name="Lee S."/>
            <person name="Li M."/>
            <person name="Ming W."/>
            <person name="Munidasa M."/>
            <person name="Muniz J."/>
            <person name="Nguyen L."/>
            <person name="Ongeri F."/>
            <person name="Osuji N."/>
            <person name="Pu L.-L."/>
            <person name="Puazo M."/>
            <person name="Qu C."/>
            <person name="Quiroz J."/>
            <person name="Raj R."/>
            <person name="Weissenberger G."/>
            <person name="Xin Y."/>
            <person name="Zou X."/>
            <person name="Han Y."/>
            <person name="Richards S."/>
            <person name="Worley K."/>
            <person name="Muzny D."/>
            <person name="Gibbs R."/>
        </authorList>
    </citation>
    <scope>NUCLEOTIDE SEQUENCE</scope>
    <source>
        <strain evidence="7">Sampled in the wild</strain>
    </source>
</reference>
<reference evidence="7" key="2">
    <citation type="submission" date="2017-10" db="EMBL/GenBank/DDBJ databases">
        <title>Ladona fulva Genome sequencing and assembly.</title>
        <authorList>
            <person name="Murali S."/>
            <person name="Richards S."/>
            <person name="Bandaranaike D."/>
            <person name="Bellair M."/>
            <person name="Blankenburg K."/>
            <person name="Chao H."/>
            <person name="Dinh H."/>
            <person name="Doddapaneni H."/>
            <person name="Dugan-Rocha S."/>
            <person name="Elkadiri S."/>
            <person name="Gnanaolivu R."/>
            <person name="Hernandez B."/>
            <person name="Skinner E."/>
            <person name="Javaid M."/>
            <person name="Lee S."/>
            <person name="Li M."/>
            <person name="Ming W."/>
            <person name="Munidasa M."/>
            <person name="Muniz J."/>
            <person name="Nguyen L."/>
            <person name="Hughes D."/>
            <person name="Osuji N."/>
            <person name="Pu L.-L."/>
            <person name="Puazo M."/>
            <person name="Qu C."/>
            <person name="Quiroz J."/>
            <person name="Raj R."/>
            <person name="Weissenberger G."/>
            <person name="Xin Y."/>
            <person name="Zou X."/>
            <person name="Han Y."/>
            <person name="Worley K."/>
            <person name="Muzny D."/>
            <person name="Gibbs R."/>
        </authorList>
    </citation>
    <scope>NUCLEOTIDE SEQUENCE</scope>
    <source>
        <strain evidence="7">Sampled in the wild</strain>
    </source>
</reference>
<feature type="compositionally biased region" description="Basic and acidic residues" evidence="5">
    <location>
        <begin position="218"/>
        <end position="228"/>
    </location>
</feature>
<feature type="compositionally biased region" description="Basic and acidic residues" evidence="5">
    <location>
        <begin position="241"/>
        <end position="273"/>
    </location>
</feature>
<evidence type="ECO:0000256" key="4">
    <source>
        <dbReference type="PROSITE-ProRule" id="PRU00134"/>
    </source>
</evidence>
<feature type="compositionally biased region" description="Acidic residues" evidence="5">
    <location>
        <begin position="1062"/>
        <end position="1102"/>
    </location>
</feature>
<keyword evidence="8" id="KW-1185">Reference proteome</keyword>
<dbReference type="EMBL" id="KZ308431">
    <property type="protein sequence ID" value="KAG8229476.1"/>
    <property type="molecule type" value="Genomic_DNA"/>
</dbReference>
<feature type="compositionally biased region" description="Low complexity" evidence="5">
    <location>
        <begin position="814"/>
        <end position="829"/>
    </location>
</feature>
<keyword evidence="1" id="KW-0479">Metal-binding</keyword>
<evidence type="ECO:0000256" key="5">
    <source>
        <dbReference type="SAM" id="MobiDB-lite"/>
    </source>
</evidence>
<feature type="domain" description="MYND-type" evidence="6">
    <location>
        <begin position="1106"/>
        <end position="1143"/>
    </location>
</feature>
<feature type="region of interest" description="Disordered" evidence="5">
    <location>
        <begin position="681"/>
        <end position="751"/>
    </location>
</feature>
<feature type="region of interest" description="Disordered" evidence="5">
    <location>
        <begin position="800"/>
        <end position="835"/>
    </location>
</feature>
<dbReference type="Pfam" id="PF01753">
    <property type="entry name" value="zf-MYND"/>
    <property type="match status" value="1"/>
</dbReference>
<evidence type="ECO:0000256" key="1">
    <source>
        <dbReference type="ARBA" id="ARBA00022723"/>
    </source>
</evidence>
<feature type="region of interest" description="Disordered" evidence="5">
    <location>
        <begin position="424"/>
        <end position="443"/>
    </location>
</feature>
<comment type="caution">
    <text evidence="7">The sequence shown here is derived from an EMBL/GenBank/DDBJ whole genome shotgun (WGS) entry which is preliminary data.</text>
</comment>
<dbReference type="PROSITE" id="PS50865">
    <property type="entry name" value="ZF_MYND_2"/>
    <property type="match status" value="1"/>
</dbReference>
<feature type="compositionally biased region" description="Basic and acidic residues" evidence="5">
    <location>
        <begin position="329"/>
        <end position="342"/>
    </location>
</feature>
<protein>
    <recommendedName>
        <fullName evidence="6">MYND-type domain-containing protein</fullName>
    </recommendedName>
</protein>
<keyword evidence="2 4" id="KW-0863">Zinc-finger</keyword>